<accession>A0A392SW08</accession>
<evidence type="ECO:0000256" key="1">
    <source>
        <dbReference type="SAM" id="MobiDB-lite"/>
    </source>
</evidence>
<feature type="compositionally biased region" description="Acidic residues" evidence="1">
    <location>
        <begin position="1"/>
        <end position="18"/>
    </location>
</feature>
<dbReference type="Proteomes" id="UP000265520">
    <property type="component" value="Unassembled WGS sequence"/>
</dbReference>
<sequence length="74" mass="7987">ATEEEVGQGDLEIEDSTDLLENSPAEENKEKSVSLGEEDTESEKTVAVDQEPTDVDEVELIDEAQPKTVPEGIG</sequence>
<feature type="non-terminal residue" evidence="2">
    <location>
        <position position="1"/>
    </location>
</feature>
<dbReference type="AlphaFoldDB" id="A0A392SW08"/>
<proteinExistence type="predicted"/>
<feature type="region of interest" description="Disordered" evidence="1">
    <location>
        <begin position="1"/>
        <end position="56"/>
    </location>
</feature>
<organism evidence="2 3">
    <name type="scientific">Trifolium medium</name>
    <dbReference type="NCBI Taxonomy" id="97028"/>
    <lineage>
        <taxon>Eukaryota</taxon>
        <taxon>Viridiplantae</taxon>
        <taxon>Streptophyta</taxon>
        <taxon>Embryophyta</taxon>
        <taxon>Tracheophyta</taxon>
        <taxon>Spermatophyta</taxon>
        <taxon>Magnoliopsida</taxon>
        <taxon>eudicotyledons</taxon>
        <taxon>Gunneridae</taxon>
        <taxon>Pentapetalae</taxon>
        <taxon>rosids</taxon>
        <taxon>fabids</taxon>
        <taxon>Fabales</taxon>
        <taxon>Fabaceae</taxon>
        <taxon>Papilionoideae</taxon>
        <taxon>50 kb inversion clade</taxon>
        <taxon>NPAAA clade</taxon>
        <taxon>Hologalegina</taxon>
        <taxon>IRL clade</taxon>
        <taxon>Trifolieae</taxon>
        <taxon>Trifolium</taxon>
    </lineage>
</organism>
<comment type="caution">
    <text evidence="2">The sequence shown here is derived from an EMBL/GenBank/DDBJ whole genome shotgun (WGS) entry which is preliminary data.</text>
</comment>
<keyword evidence="3" id="KW-1185">Reference proteome</keyword>
<dbReference type="EMBL" id="LXQA010453622">
    <property type="protein sequence ID" value="MCI52839.1"/>
    <property type="molecule type" value="Genomic_DNA"/>
</dbReference>
<protein>
    <submittedName>
        <fullName evidence="2">Uncharacterized protein</fullName>
    </submittedName>
</protein>
<name>A0A392SW08_9FABA</name>
<feature type="non-terminal residue" evidence="2">
    <location>
        <position position="74"/>
    </location>
</feature>
<evidence type="ECO:0000313" key="2">
    <source>
        <dbReference type="EMBL" id="MCI52839.1"/>
    </source>
</evidence>
<evidence type="ECO:0000313" key="3">
    <source>
        <dbReference type="Proteomes" id="UP000265520"/>
    </source>
</evidence>
<reference evidence="2 3" key="1">
    <citation type="journal article" date="2018" name="Front. Plant Sci.">
        <title>Red Clover (Trifolium pratense) and Zigzag Clover (T. medium) - A Picture of Genomic Similarities and Differences.</title>
        <authorList>
            <person name="Dluhosova J."/>
            <person name="Istvanek J."/>
            <person name="Nedelnik J."/>
            <person name="Repkova J."/>
        </authorList>
    </citation>
    <scope>NUCLEOTIDE SEQUENCE [LARGE SCALE GENOMIC DNA]</scope>
    <source>
        <strain evidence="3">cv. 10/8</strain>
        <tissue evidence="2">Leaf</tissue>
    </source>
</reference>